<dbReference type="EMBL" id="BK016109">
    <property type="protein sequence ID" value="DAF95715.1"/>
    <property type="molecule type" value="Genomic_DNA"/>
</dbReference>
<evidence type="ECO:0000256" key="1">
    <source>
        <dbReference type="SAM" id="Phobius"/>
    </source>
</evidence>
<evidence type="ECO:0000313" key="2">
    <source>
        <dbReference type="EMBL" id="DAF95715.1"/>
    </source>
</evidence>
<protein>
    <submittedName>
        <fullName evidence="2">Uncharacterized protein</fullName>
    </submittedName>
</protein>
<accession>A0A8S5UMR3</accession>
<proteinExistence type="predicted"/>
<name>A0A8S5UMR3_9CAUD</name>
<feature type="transmembrane region" description="Helical" evidence="1">
    <location>
        <begin position="28"/>
        <end position="53"/>
    </location>
</feature>
<keyword evidence="1" id="KW-0472">Membrane</keyword>
<reference evidence="2" key="1">
    <citation type="journal article" date="2021" name="Proc. Natl. Acad. Sci. U.S.A.">
        <title>A Catalog of Tens of Thousands of Viruses from Human Metagenomes Reveals Hidden Associations with Chronic Diseases.</title>
        <authorList>
            <person name="Tisza M.J."/>
            <person name="Buck C.B."/>
        </authorList>
    </citation>
    <scope>NUCLEOTIDE SEQUENCE</scope>
    <source>
        <strain evidence="2">CtCo31</strain>
    </source>
</reference>
<keyword evidence="1" id="KW-1133">Transmembrane helix</keyword>
<keyword evidence="1" id="KW-0812">Transmembrane</keyword>
<sequence>MIIVGLFISILLLILNEAGVLVLSSFYIWLPLYCGIGIFIVNLIAAIYVAILLNNEKIKVKGLNKWR</sequence>
<organism evidence="2">
    <name type="scientific">Myoviridae sp. ctCo31</name>
    <dbReference type="NCBI Taxonomy" id="2825053"/>
    <lineage>
        <taxon>Viruses</taxon>
        <taxon>Duplodnaviria</taxon>
        <taxon>Heunggongvirae</taxon>
        <taxon>Uroviricota</taxon>
        <taxon>Caudoviricetes</taxon>
    </lineage>
</organism>